<evidence type="ECO:0000313" key="6">
    <source>
        <dbReference type="Proteomes" id="UP001056708"/>
    </source>
</evidence>
<dbReference type="SUPFAM" id="SSF46785">
    <property type="entry name" value="Winged helix' DNA-binding domain"/>
    <property type="match status" value="1"/>
</dbReference>
<dbReference type="RefSeq" id="WP_252661488.1">
    <property type="nucleotide sequence ID" value="NZ_CP098611.1"/>
</dbReference>
<dbReference type="Proteomes" id="UP001056708">
    <property type="component" value="Chromosome"/>
</dbReference>
<dbReference type="InterPro" id="IPR036390">
    <property type="entry name" value="WH_DNA-bd_sf"/>
</dbReference>
<evidence type="ECO:0000256" key="2">
    <source>
        <dbReference type="ARBA" id="ARBA00023125"/>
    </source>
</evidence>
<dbReference type="CDD" id="cd00090">
    <property type="entry name" value="HTH_ARSR"/>
    <property type="match status" value="1"/>
</dbReference>
<dbReference type="Pfam" id="PF01022">
    <property type="entry name" value="HTH_5"/>
    <property type="match status" value="1"/>
</dbReference>
<feature type="domain" description="HTH arsR-type" evidence="4">
    <location>
        <begin position="5"/>
        <end position="110"/>
    </location>
</feature>
<keyword evidence="6" id="KW-1185">Reference proteome</keyword>
<evidence type="ECO:0000256" key="3">
    <source>
        <dbReference type="ARBA" id="ARBA00023163"/>
    </source>
</evidence>
<keyword evidence="2" id="KW-0238">DNA-binding</keyword>
<evidence type="ECO:0000313" key="5">
    <source>
        <dbReference type="EMBL" id="USR89991.1"/>
    </source>
</evidence>
<dbReference type="InterPro" id="IPR036388">
    <property type="entry name" value="WH-like_DNA-bd_sf"/>
</dbReference>
<gene>
    <name evidence="5" type="ORF">NEA10_14160</name>
</gene>
<dbReference type="PANTHER" id="PTHR43132">
    <property type="entry name" value="ARSENICAL RESISTANCE OPERON REPRESSOR ARSR-RELATED"/>
    <property type="match status" value="1"/>
</dbReference>
<keyword evidence="3" id="KW-0804">Transcription</keyword>
<evidence type="ECO:0000259" key="4">
    <source>
        <dbReference type="PROSITE" id="PS50987"/>
    </source>
</evidence>
<reference evidence="5" key="1">
    <citation type="submission" date="2022-06" db="EMBL/GenBank/DDBJ databases">
        <title>Genome sequence of Phormidium yuhuli AB48 isolated from an industrial photobioreactor environment.</title>
        <authorList>
            <person name="Qiu Y."/>
            <person name="Noonan A.J.C."/>
            <person name="Dofher K."/>
            <person name="Koch M."/>
            <person name="Kieft B."/>
            <person name="Lin X."/>
            <person name="Ziels R.M."/>
            <person name="Hallam S.J."/>
        </authorList>
    </citation>
    <scope>NUCLEOTIDE SEQUENCE</scope>
    <source>
        <strain evidence="5">AB48</strain>
    </source>
</reference>
<organism evidence="5 6">
    <name type="scientific">Phormidium yuhuli AB48</name>
    <dbReference type="NCBI Taxonomy" id="2940671"/>
    <lineage>
        <taxon>Bacteria</taxon>
        <taxon>Bacillati</taxon>
        <taxon>Cyanobacteriota</taxon>
        <taxon>Cyanophyceae</taxon>
        <taxon>Oscillatoriophycideae</taxon>
        <taxon>Oscillatoriales</taxon>
        <taxon>Oscillatoriaceae</taxon>
        <taxon>Phormidium</taxon>
        <taxon>Phormidium yuhuli</taxon>
    </lineage>
</organism>
<dbReference type="EMBL" id="CP098611">
    <property type="protein sequence ID" value="USR89991.1"/>
    <property type="molecule type" value="Genomic_DNA"/>
</dbReference>
<dbReference type="InterPro" id="IPR011991">
    <property type="entry name" value="ArsR-like_HTH"/>
</dbReference>
<dbReference type="InterPro" id="IPR001845">
    <property type="entry name" value="HTH_ArsR_DNA-bd_dom"/>
</dbReference>
<evidence type="ECO:0000256" key="1">
    <source>
        <dbReference type="ARBA" id="ARBA00023015"/>
    </source>
</evidence>
<dbReference type="PROSITE" id="PS50987">
    <property type="entry name" value="HTH_ARSR_2"/>
    <property type="match status" value="1"/>
</dbReference>
<dbReference type="Gene3D" id="1.10.10.10">
    <property type="entry name" value="Winged helix-like DNA-binding domain superfamily/Winged helix DNA-binding domain"/>
    <property type="match status" value="1"/>
</dbReference>
<dbReference type="InterPro" id="IPR051011">
    <property type="entry name" value="Metal_resp_trans_reg"/>
</dbReference>
<sequence>MQQPIPQEVTKHVAEYFSILSEPMRLKILNLLRDEERCVQELVEATKTSQANVSKHLKVMLQAGILSRRTEGTSAYYCVEDELTFELCHLVCDRLAARIEQQAQHFRAFSLSNKPRDRTVTGESEAEASS</sequence>
<keyword evidence="1" id="KW-0805">Transcription regulation</keyword>
<dbReference type="SMART" id="SM00418">
    <property type="entry name" value="HTH_ARSR"/>
    <property type="match status" value="1"/>
</dbReference>
<dbReference type="NCBIfam" id="NF033788">
    <property type="entry name" value="HTH_metalloreg"/>
    <property type="match status" value="1"/>
</dbReference>
<dbReference type="PANTHER" id="PTHR43132:SF9">
    <property type="entry name" value="ARSR FAMILY TRANSCRIPTIONAL REGULATORY PROTEIN"/>
    <property type="match status" value="1"/>
</dbReference>
<accession>A0ABY5AMI9</accession>
<proteinExistence type="predicted"/>
<dbReference type="PRINTS" id="PR00778">
    <property type="entry name" value="HTHARSR"/>
</dbReference>
<name>A0ABY5AMI9_9CYAN</name>
<protein>
    <submittedName>
        <fullName evidence="5">Metalloregulator ArsR/SmtB family transcription factor</fullName>
    </submittedName>
</protein>